<dbReference type="Pfam" id="PF09397">
    <property type="entry name" value="FtsK_gamma"/>
    <property type="match status" value="1"/>
</dbReference>
<dbReference type="RefSeq" id="WP_184042446.1">
    <property type="nucleotide sequence ID" value="NZ_JACIGK010000002.1"/>
</dbReference>
<accession>A0A7W6W8A8</accession>
<evidence type="ECO:0000313" key="10">
    <source>
        <dbReference type="Proteomes" id="UP000554286"/>
    </source>
</evidence>
<dbReference type="CDD" id="cd01127">
    <property type="entry name" value="TrwB_TraG_TraD_VirD4"/>
    <property type="match status" value="1"/>
</dbReference>
<organism evidence="9 10">
    <name type="scientific">Roseospira visakhapatnamensis</name>
    <dbReference type="NCBI Taxonomy" id="390880"/>
    <lineage>
        <taxon>Bacteria</taxon>
        <taxon>Pseudomonadati</taxon>
        <taxon>Pseudomonadota</taxon>
        <taxon>Alphaproteobacteria</taxon>
        <taxon>Rhodospirillales</taxon>
        <taxon>Rhodospirillaceae</taxon>
        <taxon>Roseospira</taxon>
    </lineage>
</organism>
<evidence type="ECO:0000259" key="8">
    <source>
        <dbReference type="PROSITE" id="PS50901"/>
    </source>
</evidence>
<dbReference type="InterPro" id="IPR002543">
    <property type="entry name" value="FtsK_dom"/>
</dbReference>
<dbReference type="SUPFAM" id="SSF52540">
    <property type="entry name" value="P-loop containing nucleoside triphosphate hydrolases"/>
    <property type="match status" value="1"/>
</dbReference>
<feature type="domain" description="FtsK" evidence="8">
    <location>
        <begin position="406"/>
        <end position="625"/>
    </location>
</feature>
<reference evidence="9 10" key="1">
    <citation type="submission" date="2020-08" db="EMBL/GenBank/DDBJ databases">
        <title>Genome sequencing of Purple Non-Sulfur Bacteria from various extreme environments.</title>
        <authorList>
            <person name="Mayer M."/>
        </authorList>
    </citation>
    <scope>NUCLEOTIDE SEQUENCE [LARGE SCALE GENOMIC DNA]</scope>
    <source>
        <strain evidence="9 10">JA131</strain>
    </source>
</reference>
<dbReference type="InterPro" id="IPR041027">
    <property type="entry name" value="FtsK_alpha"/>
</dbReference>
<comment type="caution">
    <text evidence="9">The sequence shown here is derived from an EMBL/GenBank/DDBJ whole genome shotgun (WGS) entry which is preliminary data.</text>
</comment>
<comment type="similarity">
    <text evidence="1">Belongs to the FtsK/SpoIIIE/SftA family.</text>
</comment>
<keyword evidence="3 6" id="KW-0067">ATP-binding</keyword>
<dbReference type="AlphaFoldDB" id="A0A7W6W8A8"/>
<feature type="region of interest" description="Disordered" evidence="7">
    <location>
        <begin position="688"/>
        <end position="708"/>
    </location>
</feature>
<evidence type="ECO:0000256" key="7">
    <source>
        <dbReference type="SAM" id="MobiDB-lite"/>
    </source>
</evidence>
<dbReference type="PANTHER" id="PTHR22683:SF41">
    <property type="entry name" value="DNA TRANSLOCASE FTSK"/>
    <property type="match status" value="1"/>
</dbReference>
<dbReference type="InterPro" id="IPR036388">
    <property type="entry name" value="WH-like_DNA-bd_sf"/>
</dbReference>
<feature type="binding site" evidence="6">
    <location>
        <begin position="423"/>
        <end position="430"/>
    </location>
    <ligand>
        <name>ATP</name>
        <dbReference type="ChEBI" id="CHEBI:30616"/>
    </ligand>
</feature>
<protein>
    <submittedName>
        <fullName evidence="9">S-DNA-T family DNA segregation ATPase FtsK/SpoIIIE</fullName>
    </submittedName>
</protein>
<comment type="subunit">
    <text evidence="5">Homohexamer. Forms a ring that surrounds DNA.</text>
</comment>
<dbReference type="SMART" id="SM00843">
    <property type="entry name" value="Ftsk_gamma"/>
    <property type="match status" value="1"/>
</dbReference>
<evidence type="ECO:0000256" key="4">
    <source>
        <dbReference type="ARBA" id="ARBA00023125"/>
    </source>
</evidence>
<evidence type="ECO:0000256" key="6">
    <source>
        <dbReference type="PROSITE-ProRule" id="PRU00289"/>
    </source>
</evidence>
<keyword evidence="4" id="KW-0238">DNA-binding</keyword>
<feature type="region of interest" description="Disordered" evidence="7">
    <location>
        <begin position="142"/>
        <end position="182"/>
    </location>
</feature>
<dbReference type="PANTHER" id="PTHR22683">
    <property type="entry name" value="SPORULATION PROTEIN RELATED"/>
    <property type="match status" value="1"/>
</dbReference>
<dbReference type="InterPro" id="IPR027417">
    <property type="entry name" value="P-loop_NTPase"/>
</dbReference>
<dbReference type="GO" id="GO:0003677">
    <property type="term" value="F:DNA binding"/>
    <property type="evidence" value="ECO:0007669"/>
    <property type="project" value="UniProtKB-KW"/>
</dbReference>
<dbReference type="Gene3D" id="3.30.980.40">
    <property type="match status" value="1"/>
</dbReference>
<dbReference type="Gene3D" id="1.10.10.10">
    <property type="entry name" value="Winged helix-like DNA-binding domain superfamily/Winged helix DNA-binding domain"/>
    <property type="match status" value="1"/>
</dbReference>
<sequence length="794" mass="84312">MTLTPPSPSNDPADDDGLTADEFNLWCALNNMPFRLTEHVWPDGATEWDVEVHPGRPDQTVAYGTGQTDEGIAAAMAFAFVAGAEWADQAVRAGIEDDDERDDRPMADRQVGPVFTAPVAALAGGERTDETRDDEACRDETNLEAPADDSPATGAGDESGWDTGADPMAFEAPEDAPEAPVGMADPQTVDTAIDGIGSFEAGDWNAEDDDALEVPAPMDAGADEDTTAIDPFGPGPEASADPAWPAPADTRVGGAPGMAAATPDGAPVAYAPPALDLFQAPPQDAERVLDEQALADRARALETVLRNFKVRGEIMQVHQGPVITLYELEPIPGTKSSTVINLADDIARSMSAVTARIAVVPGRSVIGIELPNETRETVYLREILGSDAFTASVAKLPLALGKAIDGGPFVVDLARMPHLLIAGTTGSGKSVGINAMILSLLCRMSPDQCRLIMVDPKMLELSVYDGIPHLLTPVVTDPGKAVMAMKWAVREMESRYRAMSAVGVRSIEGFNQRMKEAMANGEVITRQVQVGYDRQAKEPVFEERPMELRTLPYIVVIVDEMADLMLVAGKEIEAVIQRLAQMARAAGIHLIMATQRPSVDVITGTIKANFPTRVSFQVTSKIDSRTILGEAGAEQLVGQGDMLYMAAGGRITRIHGAFVSDREVEAVVGELKVQGEPHYVHSIIEEDEEGVPVGDDGPGPGGGSPGGTAGVDLEGMLGEGSGDELYDQAVALVLRENKVSVSFIQRHLQIGYNRSARIVERMESEGLVSAANHVGKRDILARGRMAGGMVGDDG</sequence>
<dbReference type="EMBL" id="JACIGK010000002">
    <property type="protein sequence ID" value="MBB4264815.1"/>
    <property type="molecule type" value="Genomic_DNA"/>
</dbReference>
<evidence type="ECO:0000256" key="5">
    <source>
        <dbReference type="ARBA" id="ARBA00025923"/>
    </source>
</evidence>
<evidence type="ECO:0000256" key="2">
    <source>
        <dbReference type="ARBA" id="ARBA00022741"/>
    </source>
</evidence>
<gene>
    <name evidence="9" type="ORF">GGD89_000422</name>
</gene>
<dbReference type="InterPro" id="IPR018541">
    <property type="entry name" value="Ftsk_gamma"/>
</dbReference>
<dbReference type="InterPro" id="IPR036390">
    <property type="entry name" value="WH_DNA-bd_sf"/>
</dbReference>
<name>A0A7W6W8A8_9PROT</name>
<dbReference type="SUPFAM" id="SSF46785">
    <property type="entry name" value="Winged helix' DNA-binding domain"/>
    <property type="match status" value="1"/>
</dbReference>
<dbReference type="PROSITE" id="PS50901">
    <property type="entry name" value="FTSK"/>
    <property type="match status" value="1"/>
</dbReference>
<dbReference type="Pfam" id="PF01580">
    <property type="entry name" value="FtsK_SpoIIIE"/>
    <property type="match status" value="1"/>
</dbReference>
<keyword evidence="2 6" id="KW-0547">Nucleotide-binding</keyword>
<feature type="compositionally biased region" description="Gly residues" evidence="7">
    <location>
        <begin position="696"/>
        <end position="708"/>
    </location>
</feature>
<dbReference type="Proteomes" id="UP000554286">
    <property type="component" value="Unassembled WGS sequence"/>
</dbReference>
<keyword evidence="10" id="KW-1185">Reference proteome</keyword>
<proteinExistence type="inferred from homology"/>
<evidence type="ECO:0000256" key="1">
    <source>
        <dbReference type="ARBA" id="ARBA00006474"/>
    </source>
</evidence>
<evidence type="ECO:0000313" key="9">
    <source>
        <dbReference type="EMBL" id="MBB4264815.1"/>
    </source>
</evidence>
<evidence type="ECO:0000256" key="3">
    <source>
        <dbReference type="ARBA" id="ARBA00022840"/>
    </source>
</evidence>
<dbReference type="GO" id="GO:0005524">
    <property type="term" value="F:ATP binding"/>
    <property type="evidence" value="ECO:0007669"/>
    <property type="project" value="UniProtKB-UniRule"/>
</dbReference>
<dbReference type="InterPro" id="IPR050206">
    <property type="entry name" value="FtsK/SpoIIIE/SftA"/>
</dbReference>
<dbReference type="Gene3D" id="3.40.50.300">
    <property type="entry name" value="P-loop containing nucleotide triphosphate hydrolases"/>
    <property type="match status" value="1"/>
</dbReference>
<dbReference type="Pfam" id="PF17854">
    <property type="entry name" value="FtsK_alpha"/>
    <property type="match status" value="1"/>
</dbReference>